<dbReference type="AlphaFoldDB" id="A0A1F7HGF8"/>
<proteinExistence type="predicted"/>
<protein>
    <submittedName>
        <fullName evidence="2">Uncharacterized protein</fullName>
    </submittedName>
</protein>
<evidence type="ECO:0000313" key="3">
    <source>
        <dbReference type="Proteomes" id="UP000178098"/>
    </source>
</evidence>
<dbReference type="Proteomes" id="UP000178098">
    <property type="component" value="Unassembled WGS sequence"/>
</dbReference>
<gene>
    <name evidence="2" type="ORF">A3D08_03585</name>
</gene>
<organism evidence="2 3">
    <name type="scientific">Candidatus Roizmanbacteria bacterium RIFCSPHIGHO2_02_FULL_43_11</name>
    <dbReference type="NCBI Taxonomy" id="1802043"/>
    <lineage>
        <taxon>Bacteria</taxon>
        <taxon>Candidatus Roizmaniibacteriota</taxon>
    </lineage>
</organism>
<accession>A0A1F7HGF8</accession>
<evidence type="ECO:0000256" key="1">
    <source>
        <dbReference type="SAM" id="Coils"/>
    </source>
</evidence>
<name>A0A1F7HGF8_9BACT</name>
<sequence length="108" mass="12211">MVKHIYGTNIENTTYGANSPITVKIEEIKTIFQTLQQEIKEDRQLEGKEELSETVNQLENELINSKNPKKVGVLLGKIKASTQWVYQKIISNPIISNIIAELLMKGAQ</sequence>
<feature type="coiled-coil region" evidence="1">
    <location>
        <begin position="25"/>
        <end position="61"/>
    </location>
</feature>
<evidence type="ECO:0000313" key="2">
    <source>
        <dbReference type="EMBL" id="OGK30320.1"/>
    </source>
</evidence>
<reference evidence="2 3" key="1">
    <citation type="journal article" date="2016" name="Nat. Commun.">
        <title>Thousands of microbial genomes shed light on interconnected biogeochemical processes in an aquifer system.</title>
        <authorList>
            <person name="Anantharaman K."/>
            <person name="Brown C.T."/>
            <person name="Hug L.A."/>
            <person name="Sharon I."/>
            <person name="Castelle C.J."/>
            <person name="Probst A.J."/>
            <person name="Thomas B.C."/>
            <person name="Singh A."/>
            <person name="Wilkins M.J."/>
            <person name="Karaoz U."/>
            <person name="Brodie E.L."/>
            <person name="Williams K.H."/>
            <person name="Hubbard S.S."/>
            <person name="Banfield J.F."/>
        </authorList>
    </citation>
    <scope>NUCLEOTIDE SEQUENCE [LARGE SCALE GENOMIC DNA]</scope>
</reference>
<keyword evidence="1" id="KW-0175">Coiled coil</keyword>
<dbReference type="EMBL" id="MFZT01000029">
    <property type="protein sequence ID" value="OGK30320.1"/>
    <property type="molecule type" value="Genomic_DNA"/>
</dbReference>
<comment type="caution">
    <text evidence="2">The sequence shown here is derived from an EMBL/GenBank/DDBJ whole genome shotgun (WGS) entry which is preliminary data.</text>
</comment>